<organism evidence="2 3">
    <name type="scientific">Operophtera brumata</name>
    <name type="common">Winter moth</name>
    <name type="synonym">Phalaena brumata</name>
    <dbReference type="NCBI Taxonomy" id="104452"/>
    <lineage>
        <taxon>Eukaryota</taxon>
        <taxon>Metazoa</taxon>
        <taxon>Ecdysozoa</taxon>
        <taxon>Arthropoda</taxon>
        <taxon>Hexapoda</taxon>
        <taxon>Insecta</taxon>
        <taxon>Pterygota</taxon>
        <taxon>Neoptera</taxon>
        <taxon>Endopterygota</taxon>
        <taxon>Lepidoptera</taxon>
        <taxon>Glossata</taxon>
        <taxon>Ditrysia</taxon>
        <taxon>Geometroidea</taxon>
        <taxon>Geometridae</taxon>
        <taxon>Larentiinae</taxon>
        <taxon>Operophtera</taxon>
    </lineage>
</organism>
<evidence type="ECO:0000256" key="1">
    <source>
        <dbReference type="SAM" id="MobiDB-lite"/>
    </source>
</evidence>
<proteinExistence type="predicted"/>
<dbReference type="EMBL" id="JTDY01002756">
    <property type="protein sequence ID" value="KOB70780.1"/>
    <property type="molecule type" value="Genomic_DNA"/>
</dbReference>
<reference evidence="2 3" key="1">
    <citation type="journal article" date="2015" name="Genome Biol. Evol.">
        <title>The genome of winter moth (Operophtera brumata) provides a genomic perspective on sexual dimorphism and phenology.</title>
        <authorList>
            <person name="Derks M.F."/>
            <person name="Smit S."/>
            <person name="Salis L."/>
            <person name="Schijlen E."/>
            <person name="Bossers A."/>
            <person name="Mateman C."/>
            <person name="Pijl A.S."/>
            <person name="de Ridder D."/>
            <person name="Groenen M.A."/>
            <person name="Visser M.E."/>
            <person name="Megens H.J."/>
        </authorList>
    </citation>
    <scope>NUCLEOTIDE SEQUENCE [LARGE SCALE GENOMIC DNA]</scope>
    <source>
        <strain evidence="2">WM2013NL</strain>
        <tissue evidence="2">Head and thorax</tissue>
    </source>
</reference>
<dbReference type="Gene3D" id="1.25.10.10">
    <property type="entry name" value="Leucine-rich Repeat Variant"/>
    <property type="match status" value="1"/>
</dbReference>
<comment type="caution">
    <text evidence="2">The sequence shown here is derived from an EMBL/GenBank/DDBJ whole genome shotgun (WGS) entry which is preliminary data.</text>
</comment>
<name>A0A0L7L5U0_OPEBR</name>
<keyword evidence="3" id="KW-1185">Reference proteome</keyword>
<dbReference type="InterPro" id="IPR011989">
    <property type="entry name" value="ARM-like"/>
</dbReference>
<sequence>MADETPSKVLTRRQLKELLASKKLEGAPMKENKKLILHRDTDDPTTSREGLSTPVPCKISPRGTEQHSTSASKTTIFTKISTASSVARRKQLELEAAEAKAKIQMELIDKKLQVDLAKVDQESEKAHHVGTDVPPDEDSQKSVAISNVYSMDFTDSSSDKNNSFGKETYVIEICDSEDSDRYPMHEVKSVISLNSVPKTKKNVHIQCEYNNNVNRAAPTIVHNCSVLAQEIFTQTSKTIFELAQTELVKENLETQTSFITITENKSVEYRIEFNNSTKNIQNNLQINEEINSNFVLTNALEDESSKFHKSDSESIESNDSITEISSDDRIIDIIDEESKDILSEENDEVQYENTSDFEESNDSDIEEDSLMDSRHRIIEIENNSDTSEVPQSVDGDVKELYNKLTESIDIQMDRPYQQDRRFNTLTPLTEESTIKMDSLIDMTPSSKNIAKSTDDSENDVLFTNNAGVKVKMFPKDFDKNSFKLPPIQIQNRSSPNNPHLNLHFSLQASNRLNYSETLPCLHEDHTVRGLDRWEIGTKNLASGESTLISERSDLSQEKDSIHLPPIHIEGYVVNSKISKKDTKYLNVFNINPIEAPEDAICIKEKIKDLKQKNKIRKKARSKAEYSNNRSQVANTLKDIPSLLEKFWGVITEHRIADLVRQVSVHVESPRTQVARSACNTLASDFYEAITLLLTKTSSFSRPVRRAANVALDDIVCGVELSHAVTALCIHGTRDKSLHTQDRSQRHAMPCLSCAEYKALYCFS</sequence>
<protein>
    <submittedName>
        <fullName evidence="2">Uncharacterized protein</fullName>
    </submittedName>
</protein>
<feature type="region of interest" description="Disordered" evidence="1">
    <location>
        <begin position="21"/>
        <end position="72"/>
    </location>
</feature>
<gene>
    <name evidence="2" type="ORF">OBRU01_14700</name>
</gene>
<evidence type="ECO:0000313" key="2">
    <source>
        <dbReference type="EMBL" id="KOB70780.1"/>
    </source>
</evidence>
<accession>A0A0L7L5U0</accession>
<dbReference type="AlphaFoldDB" id="A0A0L7L5U0"/>
<feature type="compositionally biased region" description="Basic and acidic residues" evidence="1">
    <location>
        <begin position="21"/>
        <end position="46"/>
    </location>
</feature>
<feature type="region of interest" description="Disordered" evidence="1">
    <location>
        <begin position="345"/>
        <end position="366"/>
    </location>
</feature>
<evidence type="ECO:0000313" key="3">
    <source>
        <dbReference type="Proteomes" id="UP000037510"/>
    </source>
</evidence>
<dbReference type="Proteomes" id="UP000037510">
    <property type="component" value="Unassembled WGS sequence"/>
</dbReference>